<evidence type="ECO:0000313" key="1">
    <source>
        <dbReference type="EMBL" id="GAB60871.1"/>
    </source>
</evidence>
<dbReference type="Proteomes" id="UP000002985">
    <property type="component" value="Unassembled WGS sequence"/>
</dbReference>
<name>I3IGM6_9BACT</name>
<dbReference type="STRING" id="247490.KSU1_B0014"/>
<evidence type="ECO:0000313" key="2">
    <source>
        <dbReference type="Proteomes" id="UP000002985"/>
    </source>
</evidence>
<comment type="caution">
    <text evidence="1">The sequence shown here is derived from an EMBL/GenBank/DDBJ whole genome shotgun (WGS) entry which is preliminary data.</text>
</comment>
<protein>
    <submittedName>
        <fullName evidence="1">Uncharacterized protein</fullName>
    </submittedName>
</protein>
<gene>
    <name evidence="1" type="ORF">KSU1_B0014</name>
</gene>
<sequence length="57" mass="6393">MREVFKAFLIMQFALTLVGGIHAAVKAERLTPAATIKVRPAFLRTPKDMQLAETVFF</sequence>
<dbReference type="AlphaFoldDB" id="I3IGM6"/>
<organism evidence="1 2">
    <name type="scientific">Candidatus Jettenia caeni</name>
    <dbReference type="NCBI Taxonomy" id="247490"/>
    <lineage>
        <taxon>Bacteria</taxon>
        <taxon>Pseudomonadati</taxon>
        <taxon>Planctomycetota</taxon>
        <taxon>Candidatus Brocadiia</taxon>
        <taxon>Candidatus Brocadiales</taxon>
        <taxon>Candidatus Brocadiaceae</taxon>
        <taxon>Candidatus Jettenia</taxon>
    </lineage>
</organism>
<reference evidence="1 2" key="1">
    <citation type="journal article" date="2012" name="FEBS Lett.">
        <title>Anammox organism KSU-1 expresses a NirK-type copper-containing nitrite reductase instead of a NirS-type with cytochrome cd1.</title>
        <authorList>
            <person name="Hira D."/>
            <person name="Toh H."/>
            <person name="Migita C.T."/>
            <person name="Okubo H."/>
            <person name="Nishiyama T."/>
            <person name="Hattori M."/>
            <person name="Furukawa K."/>
            <person name="Fujii T."/>
        </authorList>
    </citation>
    <scope>NUCLEOTIDE SEQUENCE [LARGE SCALE GENOMIC DNA]</scope>
</reference>
<keyword evidence="2" id="KW-1185">Reference proteome</keyword>
<accession>I3IGM6</accession>
<dbReference type="EMBL" id="BAFH01000002">
    <property type="protein sequence ID" value="GAB60871.1"/>
    <property type="molecule type" value="Genomic_DNA"/>
</dbReference>
<proteinExistence type="predicted"/>